<keyword evidence="1" id="KW-0413">Isomerase</keyword>
<keyword evidence="4" id="KW-1185">Reference proteome</keyword>
<comment type="caution">
    <text evidence="3">The sequence shown here is derived from an EMBL/GenBank/DDBJ whole genome shotgun (WGS) entry which is preliminary data.</text>
</comment>
<accession>A0A0R1NQI7</accession>
<evidence type="ECO:0000256" key="1">
    <source>
        <dbReference type="ARBA" id="ARBA00023235"/>
    </source>
</evidence>
<evidence type="ECO:0000313" key="4">
    <source>
        <dbReference type="Proteomes" id="UP000051439"/>
    </source>
</evidence>
<dbReference type="InterPro" id="IPR036979">
    <property type="entry name" value="CM_dom_sf"/>
</dbReference>
<dbReference type="InterPro" id="IPR051331">
    <property type="entry name" value="Chorismate_mutase-related"/>
</dbReference>
<dbReference type="PANTHER" id="PTHR38041">
    <property type="entry name" value="CHORISMATE MUTASE"/>
    <property type="match status" value="1"/>
</dbReference>
<dbReference type="GO" id="GO:0046417">
    <property type="term" value="P:chorismate metabolic process"/>
    <property type="evidence" value="ECO:0007669"/>
    <property type="project" value="InterPro"/>
</dbReference>
<dbReference type="InterPro" id="IPR036263">
    <property type="entry name" value="Chorismate_II_sf"/>
</dbReference>
<reference evidence="3 4" key="1">
    <citation type="journal article" date="2015" name="Genome Announc.">
        <title>Expanding the biotechnology potential of lactobacilli through comparative genomics of 213 strains and associated genera.</title>
        <authorList>
            <person name="Sun Z."/>
            <person name="Harris H.M."/>
            <person name="McCann A."/>
            <person name="Guo C."/>
            <person name="Argimon S."/>
            <person name="Zhang W."/>
            <person name="Yang X."/>
            <person name="Jeffery I.B."/>
            <person name="Cooney J.C."/>
            <person name="Kagawa T.F."/>
            <person name="Liu W."/>
            <person name="Song Y."/>
            <person name="Salvetti E."/>
            <person name="Wrobel A."/>
            <person name="Rasinkangas P."/>
            <person name="Parkhill J."/>
            <person name="Rea M.C."/>
            <person name="O'Sullivan O."/>
            <person name="Ritari J."/>
            <person name="Douillard F.P."/>
            <person name="Paul Ross R."/>
            <person name="Yang R."/>
            <person name="Briner A.E."/>
            <person name="Felis G.E."/>
            <person name="de Vos W.M."/>
            <person name="Barrangou R."/>
            <person name="Klaenhammer T.R."/>
            <person name="Caufield P.W."/>
            <person name="Cui Y."/>
            <person name="Zhang H."/>
            <person name="O'Toole P.W."/>
        </authorList>
    </citation>
    <scope>NUCLEOTIDE SEQUENCE [LARGE SCALE GENOMIC DNA]</scope>
    <source>
        <strain evidence="3 4">DSM 19906</strain>
    </source>
</reference>
<dbReference type="AlphaFoldDB" id="A0A0R1NQI7"/>
<dbReference type="SMART" id="SM00830">
    <property type="entry name" value="CM_2"/>
    <property type="match status" value="1"/>
</dbReference>
<evidence type="ECO:0000313" key="3">
    <source>
        <dbReference type="EMBL" id="KRL22415.1"/>
    </source>
</evidence>
<dbReference type="InterPro" id="IPR002701">
    <property type="entry name" value="CM_II_prokaryot"/>
</dbReference>
<dbReference type="PATRIC" id="fig|1423766.4.peg.2659"/>
<organism evidence="3 4">
    <name type="scientific">Lentilactobacillus kisonensis DSM 19906 = JCM 15041</name>
    <dbReference type="NCBI Taxonomy" id="1423766"/>
    <lineage>
        <taxon>Bacteria</taxon>
        <taxon>Bacillati</taxon>
        <taxon>Bacillota</taxon>
        <taxon>Bacilli</taxon>
        <taxon>Lactobacillales</taxon>
        <taxon>Lactobacillaceae</taxon>
        <taxon>Lentilactobacillus</taxon>
    </lineage>
</organism>
<gene>
    <name evidence="3" type="ORF">FC98_GL002550</name>
</gene>
<evidence type="ECO:0000259" key="2">
    <source>
        <dbReference type="PROSITE" id="PS51168"/>
    </source>
</evidence>
<sequence length="105" mass="12003">MNHKGKASVMAGNEEINAAREQINHLDESIVRLLVQRFQTAALIGQIKDRDNLPVLDNSREQVVLNRVRTLDPDSHNGDYIENVYREILKNSRAYQHALIKANNN</sequence>
<dbReference type="Pfam" id="PF01817">
    <property type="entry name" value="CM_2"/>
    <property type="match status" value="1"/>
</dbReference>
<dbReference type="SUPFAM" id="SSF48600">
    <property type="entry name" value="Chorismate mutase II"/>
    <property type="match status" value="1"/>
</dbReference>
<proteinExistence type="predicted"/>
<dbReference type="Gene3D" id="1.20.59.10">
    <property type="entry name" value="Chorismate mutase"/>
    <property type="match status" value="1"/>
</dbReference>
<dbReference type="Proteomes" id="UP000051439">
    <property type="component" value="Unassembled WGS sequence"/>
</dbReference>
<dbReference type="GO" id="GO:0009697">
    <property type="term" value="P:salicylic acid biosynthetic process"/>
    <property type="evidence" value="ECO:0007669"/>
    <property type="project" value="TreeGrafter"/>
</dbReference>
<feature type="domain" description="Chorismate mutase" evidence="2">
    <location>
        <begin position="10"/>
        <end position="100"/>
    </location>
</feature>
<dbReference type="RefSeq" id="WP_008856460.1">
    <property type="nucleotide sequence ID" value="NZ_AZEB01000007.1"/>
</dbReference>
<dbReference type="EMBL" id="AZEB01000007">
    <property type="protein sequence ID" value="KRL22415.1"/>
    <property type="molecule type" value="Genomic_DNA"/>
</dbReference>
<dbReference type="PROSITE" id="PS51168">
    <property type="entry name" value="CHORISMATE_MUT_2"/>
    <property type="match status" value="1"/>
</dbReference>
<name>A0A0R1NQI7_9LACO</name>
<dbReference type="PANTHER" id="PTHR38041:SF1">
    <property type="entry name" value="CHORISMATE MUTASE"/>
    <property type="match status" value="1"/>
</dbReference>
<protein>
    <submittedName>
        <fullName evidence="3">Chorismate mutase</fullName>
    </submittedName>
</protein>
<dbReference type="GO" id="GO:0004106">
    <property type="term" value="F:chorismate mutase activity"/>
    <property type="evidence" value="ECO:0007669"/>
    <property type="project" value="InterPro"/>
</dbReference>